<feature type="compositionally biased region" description="Basic and acidic residues" evidence="5">
    <location>
        <begin position="49"/>
        <end position="66"/>
    </location>
</feature>
<feature type="repeat" description="WD" evidence="4">
    <location>
        <begin position="295"/>
        <end position="337"/>
    </location>
</feature>
<keyword evidence="1 4" id="KW-0853">WD repeat</keyword>
<proteinExistence type="predicted"/>
<evidence type="ECO:0000259" key="6">
    <source>
        <dbReference type="Pfam" id="PF12265"/>
    </source>
</evidence>
<gene>
    <name evidence="7" type="ORF">K470DRAFT_255364</name>
</gene>
<evidence type="ECO:0000256" key="4">
    <source>
        <dbReference type="PROSITE-ProRule" id="PRU00221"/>
    </source>
</evidence>
<dbReference type="GO" id="GO:0005730">
    <property type="term" value="C:nucleolus"/>
    <property type="evidence" value="ECO:0007669"/>
    <property type="project" value="TreeGrafter"/>
</dbReference>
<dbReference type="PANTHER" id="PTHR45903:SF1">
    <property type="entry name" value="GLUTAMATE-RICH WD REPEAT-CONTAINING PROTEIN 1"/>
    <property type="match status" value="1"/>
</dbReference>
<dbReference type="AlphaFoldDB" id="A0A6A7C8E5"/>
<dbReference type="PROSITE" id="PS50294">
    <property type="entry name" value="WD_REPEATS_REGION"/>
    <property type="match status" value="2"/>
</dbReference>
<dbReference type="SMART" id="SM00320">
    <property type="entry name" value="WD40"/>
    <property type="match status" value="4"/>
</dbReference>
<evidence type="ECO:0000256" key="3">
    <source>
        <dbReference type="ARBA" id="ARBA00040876"/>
    </source>
</evidence>
<evidence type="ECO:0000256" key="1">
    <source>
        <dbReference type="ARBA" id="ARBA00022574"/>
    </source>
</evidence>
<dbReference type="InterPro" id="IPR020472">
    <property type="entry name" value="WD40_PAC1"/>
</dbReference>
<sequence length="486" mass="53188">MAKRAAETEPSRPLKAGDRQAEDVADDQQFEDEFEDEYESEDEIFEAGVDGRPDAEREAEEKASGAMEVDRETFIPGRHRLDEGQTLEPDPTAYVMRHGLGTTWPCLSFDIVKDSLGEGRRSFPATVYAVAGTQAAAGRERENQLMVMKLSGLGPSEDAENTNSDDEDDDVEMSDPVLECKGISLTSTTNRIRAHQSQASSSPTTVTAAMQESGEILIHNVTAHLQSFDKPGFQIPAAASKPLYTVRAHKKNEGYALDWSPIQGAKKLLTGDSVGSMYITQGTDGGGFVTDTTPYKGHTGSVEEVQWSPNEQNVFASASSDGTVKIWDARSKNRTHAVSVNVSTSDANVLGWSHHTHYLLASGHDDGTWSVWDLRQWKSPSTAATSKPIAHFSFHKEQITSLEWHPTDNSIISVCAGDSTLSLWDLAVEVDDEESRYTADVKDVPPTLLFLHYMPNVKESHWHPQIPGAVMATGGNGFEVFKTISV</sequence>
<evidence type="ECO:0000313" key="7">
    <source>
        <dbReference type="EMBL" id="KAF2863245.1"/>
    </source>
</evidence>
<feature type="repeat" description="WD" evidence="4">
    <location>
        <begin position="392"/>
        <end position="426"/>
    </location>
</feature>
<feature type="compositionally biased region" description="Basic and acidic residues" evidence="5">
    <location>
        <begin position="1"/>
        <end position="22"/>
    </location>
</feature>
<dbReference type="InterPro" id="IPR001680">
    <property type="entry name" value="WD40_rpt"/>
</dbReference>
<evidence type="ECO:0000256" key="5">
    <source>
        <dbReference type="SAM" id="MobiDB-lite"/>
    </source>
</evidence>
<name>A0A6A7C8E5_9PEZI</name>
<dbReference type="InterPro" id="IPR051972">
    <property type="entry name" value="Glutamate-rich_WD_repeat"/>
</dbReference>
<feature type="domain" description="Histone-binding protein RBBP4-like N-terminal" evidence="6">
    <location>
        <begin position="86"/>
        <end position="151"/>
    </location>
</feature>
<evidence type="ECO:0000313" key="8">
    <source>
        <dbReference type="Proteomes" id="UP000799421"/>
    </source>
</evidence>
<dbReference type="Pfam" id="PF12265">
    <property type="entry name" value="CAF1C_H4-bd"/>
    <property type="match status" value="1"/>
</dbReference>
<evidence type="ECO:0000256" key="2">
    <source>
        <dbReference type="ARBA" id="ARBA00022737"/>
    </source>
</evidence>
<dbReference type="PRINTS" id="PR00320">
    <property type="entry name" value="GPROTEINBRPT"/>
</dbReference>
<keyword evidence="2" id="KW-0677">Repeat</keyword>
<dbReference type="InterPro" id="IPR022052">
    <property type="entry name" value="Histone-bd_RBBP4-like_N"/>
</dbReference>
<keyword evidence="8" id="KW-1185">Reference proteome</keyword>
<dbReference type="SUPFAM" id="SSF50978">
    <property type="entry name" value="WD40 repeat-like"/>
    <property type="match status" value="1"/>
</dbReference>
<dbReference type="InterPro" id="IPR015943">
    <property type="entry name" value="WD40/YVTN_repeat-like_dom_sf"/>
</dbReference>
<dbReference type="Proteomes" id="UP000799421">
    <property type="component" value="Unassembled WGS sequence"/>
</dbReference>
<dbReference type="Gene3D" id="2.130.10.10">
    <property type="entry name" value="YVTN repeat-like/Quinoprotein amine dehydrogenase"/>
    <property type="match status" value="1"/>
</dbReference>
<feature type="region of interest" description="Disordered" evidence="5">
    <location>
        <begin position="152"/>
        <end position="172"/>
    </location>
</feature>
<dbReference type="OrthoDB" id="2161379at2759"/>
<feature type="region of interest" description="Disordered" evidence="5">
    <location>
        <begin position="1"/>
        <end position="66"/>
    </location>
</feature>
<dbReference type="Pfam" id="PF00400">
    <property type="entry name" value="WD40"/>
    <property type="match status" value="2"/>
</dbReference>
<accession>A0A6A7C8E5</accession>
<dbReference type="GO" id="GO:0042254">
    <property type="term" value="P:ribosome biogenesis"/>
    <property type="evidence" value="ECO:0007669"/>
    <property type="project" value="TreeGrafter"/>
</dbReference>
<feature type="compositionally biased region" description="Acidic residues" evidence="5">
    <location>
        <begin position="23"/>
        <end position="45"/>
    </location>
</feature>
<dbReference type="PROSITE" id="PS50082">
    <property type="entry name" value="WD_REPEATS_2"/>
    <property type="match status" value="2"/>
</dbReference>
<dbReference type="PANTHER" id="PTHR45903">
    <property type="entry name" value="GLUTAMATE-RICH WD REPEAT-CONTAINING PROTEIN 1"/>
    <property type="match status" value="1"/>
</dbReference>
<dbReference type="EMBL" id="MU005962">
    <property type="protein sequence ID" value="KAF2863245.1"/>
    <property type="molecule type" value="Genomic_DNA"/>
</dbReference>
<feature type="compositionally biased region" description="Acidic residues" evidence="5">
    <location>
        <begin position="157"/>
        <end position="172"/>
    </location>
</feature>
<protein>
    <recommendedName>
        <fullName evidence="3">Glutamate-rich WD repeat-containing protein 1</fullName>
    </recommendedName>
</protein>
<dbReference type="InterPro" id="IPR036322">
    <property type="entry name" value="WD40_repeat_dom_sf"/>
</dbReference>
<reference evidence="7" key="1">
    <citation type="journal article" date="2020" name="Stud. Mycol.">
        <title>101 Dothideomycetes genomes: a test case for predicting lifestyles and emergence of pathogens.</title>
        <authorList>
            <person name="Haridas S."/>
            <person name="Albert R."/>
            <person name="Binder M."/>
            <person name="Bloem J."/>
            <person name="Labutti K."/>
            <person name="Salamov A."/>
            <person name="Andreopoulos B."/>
            <person name="Baker S."/>
            <person name="Barry K."/>
            <person name="Bills G."/>
            <person name="Bluhm B."/>
            <person name="Cannon C."/>
            <person name="Castanera R."/>
            <person name="Culley D."/>
            <person name="Daum C."/>
            <person name="Ezra D."/>
            <person name="Gonzalez J."/>
            <person name="Henrissat B."/>
            <person name="Kuo A."/>
            <person name="Liang C."/>
            <person name="Lipzen A."/>
            <person name="Lutzoni F."/>
            <person name="Magnuson J."/>
            <person name="Mondo S."/>
            <person name="Nolan M."/>
            <person name="Ohm R."/>
            <person name="Pangilinan J."/>
            <person name="Park H.-J."/>
            <person name="Ramirez L."/>
            <person name="Alfaro M."/>
            <person name="Sun H."/>
            <person name="Tritt A."/>
            <person name="Yoshinaga Y."/>
            <person name="Zwiers L.-H."/>
            <person name="Turgeon B."/>
            <person name="Goodwin S."/>
            <person name="Spatafora J."/>
            <person name="Crous P."/>
            <person name="Grigoriev I."/>
        </authorList>
    </citation>
    <scope>NUCLEOTIDE SEQUENCE</scope>
    <source>
        <strain evidence="7">CBS 480.64</strain>
    </source>
</reference>
<organism evidence="7 8">
    <name type="scientific">Piedraia hortae CBS 480.64</name>
    <dbReference type="NCBI Taxonomy" id="1314780"/>
    <lineage>
        <taxon>Eukaryota</taxon>
        <taxon>Fungi</taxon>
        <taxon>Dikarya</taxon>
        <taxon>Ascomycota</taxon>
        <taxon>Pezizomycotina</taxon>
        <taxon>Dothideomycetes</taxon>
        <taxon>Dothideomycetidae</taxon>
        <taxon>Capnodiales</taxon>
        <taxon>Piedraiaceae</taxon>
        <taxon>Piedraia</taxon>
    </lineage>
</organism>